<organism evidence="1 2">
    <name type="scientific">Roseiconus lacunae</name>
    <dbReference type="NCBI Taxonomy" id="2605694"/>
    <lineage>
        <taxon>Bacteria</taxon>
        <taxon>Pseudomonadati</taxon>
        <taxon>Planctomycetota</taxon>
        <taxon>Planctomycetia</taxon>
        <taxon>Pirellulales</taxon>
        <taxon>Pirellulaceae</taxon>
        <taxon>Roseiconus</taxon>
    </lineage>
</organism>
<evidence type="ECO:0000313" key="2">
    <source>
        <dbReference type="Proteomes" id="UP001239462"/>
    </source>
</evidence>
<comment type="caution">
    <text evidence="1">The sequence shown here is derived from an EMBL/GenBank/DDBJ whole genome shotgun (WGS) entry which is preliminary data.</text>
</comment>
<name>A0ABT7PS88_9BACT</name>
<proteinExistence type="predicted"/>
<dbReference type="EMBL" id="JASZZN010000039">
    <property type="protein sequence ID" value="MDM4019359.1"/>
    <property type="molecule type" value="Genomic_DNA"/>
</dbReference>
<dbReference type="RefSeq" id="WP_289167488.1">
    <property type="nucleotide sequence ID" value="NZ_JASZZN010000039.1"/>
</dbReference>
<evidence type="ECO:0000313" key="1">
    <source>
        <dbReference type="EMBL" id="MDM4019359.1"/>
    </source>
</evidence>
<keyword evidence="2" id="KW-1185">Reference proteome</keyword>
<sequence>MRGILVAVLVVAALFLIGWLRYDDTNGDPTVRVDSESVRQDTSQMVEATKRAADEIDRRIDVDVDLDEQPNETP</sequence>
<accession>A0ABT7PS88</accession>
<dbReference type="Proteomes" id="UP001239462">
    <property type="component" value="Unassembled WGS sequence"/>
</dbReference>
<gene>
    <name evidence="1" type="ORF">QTN89_28145</name>
</gene>
<reference evidence="1 2" key="1">
    <citation type="submission" date="2023-06" db="EMBL/GenBank/DDBJ databases">
        <title>Roseiconus lacunae JC819 isolated from Gulf of Mannar region, Tamil Nadu.</title>
        <authorList>
            <person name="Pk S."/>
            <person name="Ch S."/>
            <person name="Ch V.R."/>
        </authorList>
    </citation>
    <scope>NUCLEOTIDE SEQUENCE [LARGE SCALE GENOMIC DNA]</scope>
    <source>
        <strain evidence="1 2">JC819</strain>
    </source>
</reference>
<protein>
    <submittedName>
        <fullName evidence="1">Uncharacterized protein</fullName>
    </submittedName>
</protein>